<comment type="caution">
    <text evidence="1">The sequence shown here is derived from an EMBL/GenBank/DDBJ whole genome shotgun (WGS) entry which is preliminary data.</text>
</comment>
<dbReference type="EMBL" id="JBHSFK010000031">
    <property type="protein sequence ID" value="MFC4505164.1"/>
    <property type="molecule type" value="Genomic_DNA"/>
</dbReference>
<gene>
    <name evidence="1" type="ORF">ACFPIH_37760</name>
</gene>
<dbReference type="InterPro" id="IPR021660">
    <property type="entry name" value="DUF3253"/>
</dbReference>
<dbReference type="Gene3D" id="1.10.10.10">
    <property type="entry name" value="Winged helix-like DNA-binding domain superfamily/Winged helix DNA-binding domain"/>
    <property type="match status" value="1"/>
</dbReference>
<sequence length="123" mass="13175">MSASDRILENAILDMPDRRAPGASVCPSEVARAIRRGPDEEWRDLMEPVRRAAARLATSGLVVVTQRGVTVDASDVAAHTPRGARVRAGAQTATAVMDSGRVPVAPVRLSCRAPSRWTGCRCR</sequence>
<dbReference type="RefSeq" id="WP_381169145.1">
    <property type="nucleotide sequence ID" value="NZ_JBHSFK010000031.1"/>
</dbReference>
<dbReference type="Proteomes" id="UP001595839">
    <property type="component" value="Unassembled WGS sequence"/>
</dbReference>
<dbReference type="InterPro" id="IPR036388">
    <property type="entry name" value="WH-like_DNA-bd_sf"/>
</dbReference>
<dbReference type="Pfam" id="PF11625">
    <property type="entry name" value="DUF3253"/>
    <property type="match status" value="1"/>
</dbReference>
<accession>A0ABV9B0I2</accession>
<reference evidence="2" key="1">
    <citation type="journal article" date="2019" name="Int. J. Syst. Evol. Microbiol.">
        <title>The Global Catalogue of Microorganisms (GCM) 10K type strain sequencing project: providing services to taxonomists for standard genome sequencing and annotation.</title>
        <authorList>
            <consortium name="The Broad Institute Genomics Platform"/>
            <consortium name="The Broad Institute Genome Sequencing Center for Infectious Disease"/>
            <person name="Wu L."/>
            <person name="Ma J."/>
        </authorList>
    </citation>
    <scope>NUCLEOTIDE SEQUENCE [LARGE SCALE GENOMIC DNA]</scope>
    <source>
        <strain evidence="2">CGMCC 4.7177</strain>
    </source>
</reference>
<evidence type="ECO:0000313" key="1">
    <source>
        <dbReference type="EMBL" id="MFC4505164.1"/>
    </source>
</evidence>
<evidence type="ECO:0000313" key="2">
    <source>
        <dbReference type="Proteomes" id="UP001595839"/>
    </source>
</evidence>
<protein>
    <submittedName>
        <fullName evidence="1">DUF3253 domain-containing protein</fullName>
    </submittedName>
</protein>
<dbReference type="InterPro" id="IPR036390">
    <property type="entry name" value="WH_DNA-bd_sf"/>
</dbReference>
<keyword evidence="2" id="KW-1185">Reference proteome</keyword>
<organism evidence="1 2">
    <name type="scientific">Streptomyces vulcanius</name>
    <dbReference type="NCBI Taxonomy" id="1441876"/>
    <lineage>
        <taxon>Bacteria</taxon>
        <taxon>Bacillati</taxon>
        <taxon>Actinomycetota</taxon>
        <taxon>Actinomycetes</taxon>
        <taxon>Kitasatosporales</taxon>
        <taxon>Streptomycetaceae</taxon>
        <taxon>Streptomyces</taxon>
    </lineage>
</organism>
<dbReference type="SUPFAM" id="SSF46785">
    <property type="entry name" value="Winged helix' DNA-binding domain"/>
    <property type="match status" value="1"/>
</dbReference>
<name>A0ABV9B0I2_9ACTN</name>
<proteinExistence type="predicted"/>